<dbReference type="Proteomes" id="UP000215316">
    <property type="component" value="Unassembled WGS sequence"/>
</dbReference>
<dbReference type="RefSeq" id="WP_094130676.1">
    <property type="nucleotide sequence ID" value="NZ_CP040788.1"/>
</dbReference>
<dbReference type="AlphaFoldDB" id="A0A225CNR2"/>
<comment type="caution">
    <text evidence="1">The sequence shown here is derived from an EMBL/GenBank/DDBJ whole genome shotgun (WGS) entry which is preliminary data.</text>
</comment>
<keyword evidence="2" id="KW-1185">Reference proteome</keyword>
<sequence length="181" mass="19943">MLDVHLNSRLQPQHRGDVFEDPLDQLLAKHAPGSEVIGGGTEFDPERGPLSCDSEVRLSGDPEETTRRVIDILEFLGAPTGSWARLGDGEPIRFGTWHGLSLALDGTTLPDEVYDQNSTQDLVDRIDAALPEDAERHSSWAGPAWTYLYYYGRDLEALRAAIESVTSVHPLAANHVIEKIT</sequence>
<accession>A0A225CNR2</accession>
<gene>
    <name evidence="1" type="ORF">B5P24_13960</name>
</gene>
<dbReference type="OrthoDB" id="5194749at2"/>
<organism evidence="1 2">
    <name type="scientific">Clavibacter tessellarius</name>
    <dbReference type="NCBI Taxonomy" id="31965"/>
    <lineage>
        <taxon>Bacteria</taxon>
        <taxon>Bacillati</taxon>
        <taxon>Actinomycetota</taxon>
        <taxon>Actinomycetes</taxon>
        <taxon>Micrococcales</taxon>
        <taxon>Microbacteriaceae</taxon>
        <taxon>Clavibacter</taxon>
    </lineage>
</organism>
<reference evidence="1" key="1">
    <citation type="submission" date="2017-08" db="EMBL/GenBank/DDBJ databases">
        <title>Genomes of multiple Clavibacter strains from different subspecies.</title>
        <authorList>
            <person name="Yuan X.-K."/>
            <person name="Li X.-S."/>
            <person name="Nie J."/>
            <person name="De Boer S.H."/>
        </authorList>
    </citation>
    <scope>NUCLEOTIDE SEQUENCE [LARGE SCALE GENOMIC DNA]</scope>
    <source>
        <strain evidence="1">ATCC 33566</strain>
    </source>
</reference>
<protein>
    <submittedName>
        <fullName evidence="1">Uncharacterized protein</fullName>
    </submittedName>
</protein>
<evidence type="ECO:0000313" key="2">
    <source>
        <dbReference type="Proteomes" id="UP000215316"/>
    </source>
</evidence>
<dbReference type="EMBL" id="MZMQ01000001">
    <property type="protein sequence ID" value="OQJ64023.1"/>
    <property type="molecule type" value="Genomic_DNA"/>
</dbReference>
<proteinExistence type="predicted"/>
<name>A0A225CNR2_9MICO</name>
<evidence type="ECO:0000313" key="1">
    <source>
        <dbReference type="EMBL" id="OQJ64023.1"/>
    </source>
</evidence>